<dbReference type="RefSeq" id="WP_183202299.1">
    <property type="nucleotide sequence ID" value="NZ_JACIEK010000020.1"/>
</dbReference>
<name>A0A7W6MM37_9HYPH</name>
<dbReference type="Gene3D" id="1.25.40.10">
    <property type="entry name" value="Tetratricopeptide repeat domain"/>
    <property type="match status" value="1"/>
</dbReference>
<sequence length="417" mass="45510">MPGIAAQRQALFAQMLADPSDLDAAFRYAALSAEAGDLEGAIATLERMLIFAPGLPRLQLELGVLYFRLGAYDTARTYLEGALSSPETPDEVRERVRPFLAAVEDRSSLQSLSGAVLLGGRYQSNANAAPESRTVNLNGIDFLLGDAAIRSADVNGFASGTLRYVHALPGQGDRFEVNLQSYGALYAERRELDTILGEVTAGPVFDLRRWRFEGTYLGVYAILGGVMLDADPYLVSGGVGTSLAKTFDPATQGLLRAEYRREEFRDSALRPTASSRTGDRYSLSGLLEHRLSDTLSVFAIGSGERRDADADFLSLWEGGATLGVTKTFVPSFAWTEAPWSATLSGGYAHRCYDDPDPIIDRVRSERDDEFFAQAALSVPVNDRWSIQSIVGYRDLSSNYDLRSFSNVSASLGVMRRF</sequence>
<dbReference type="SUPFAM" id="SSF56935">
    <property type="entry name" value="Porins"/>
    <property type="match status" value="1"/>
</dbReference>
<dbReference type="InterPro" id="IPR011990">
    <property type="entry name" value="TPR-like_helical_dom_sf"/>
</dbReference>
<accession>A0A7W6MM37</accession>
<evidence type="ECO:0008006" key="3">
    <source>
        <dbReference type="Google" id="ProtNLM"/>
    </source>
</evidence>
<proteinExistence type="predicted"/>
<dbReference type="SUPFAM" id="SSF48452">
    <property type="entry name" value="TPR-like"/>
    <property type="match status" value="1"/>
</dbReference>
<dbReference type="Pfam" id="PF14559">
    <property type="entry name" value="TPR_19"/>
    <property type="match status" value="1"/>
</dbReference>
<reference evidence="1 2" key="1">
    <citation type="submission" date="2020-08" db="EMBL/GenBank/DDBJ databases">
        <title>Genomic Encyclopedia of Type Strains, Phase IV (KMG-IV): sequencing the most valuable type-strain genomes for metagenomic binning, comparative biology and taxonomic classification.</title>
        <authorList>
            <person name="Goeker M."/>
        </authorList>
    </citation>
    <scope>NUCLEOTIDE SEQUENCE [LARGE SCALE GENOMIC DNA]</scope>
    <source>
        <strain evidence="1 2">DSM 102238</strain>
    </source>
</reference>
<dbReference type="Proteomes" id="UP000542776">
    <property type="component" value="Unassembled WGS sequence"/>
</dbReference>
<gene>
    <name evidence="1" type="ORF">GGR04_004330</name>
</gene>
<dbReference type="AlphaFoldDB" id="A0A7W6MM37"/>
<evidence type="ECO:0000313" key="2">
    <source>
        <dbReference type="Proteomes" id="UP000542776"/>
    </source>
</evidence>
<keyword evidence="2" id="KW-1185">Reference proteome</keyword>
<comment type="caution">
    <text evidence="1">The sequence shown here is derived from an EMBL/GenBank/DDBJ whole genome shotgun (WGS) entry which is preliminary data.</text>
</comment>
<organism evidence="1 2">
    <name type="scientific">Aureimonas pseudogalii</name>
    <dbReference type="NCBI Taxonomy" id="1744844"/>
    <lineage>
        <taxon>Bacteria</taxon>
        <taxon>Pseudomonadati</taxon>
        <taxon>Pseudomonadota</taxon>
        <taxon>Alphaproteobacteria</taxon>
        <taxon>Hyphomicrobiales</taxon>
        <taxon>Aurantimonadaceae</taxon>
        <taxon>Aureimonas</taxon>
    </lineage>
</organism>
<protein>
    <recommendedName>
        <fullName evidence="3">DUF560 domain-containing protein</fullName>
    </recommendedName>
</protein>
<evidence type="ECO:0000313" key="1">
    <source>
        <dbReference type="EMBL" id="MBB4000452.1"/>
    </source>
</evidence>
<dbReference type="EMBL" id="JACIEK010000020">
    <property type="protein sequence ID" value="MBB4000452.1"/>
    <property type="molecule type" value="Genomic_DNA"/>
</dbReference>